<dbReference type="EMBL" id="JAQQWE010000008">
    <property type="protein sequence ID" value="KAK7942838.1"/>
    <property type="molecule type" value="Genomic_DNA"/>
</dbReference>
<dbReference type="SUPFAM" id="SSF55729">
    <property type="entry name" value="Acyl-CoA N-acyltransferases (Nat)"/>
    <property type="match status" value="1"/>
</dbReference>
<dbReference type="PANTHER" id="PTHR42791">
    <property type="entry name" value="GNAT FAMILY ACETYLTRANSFERASE"/>
    <property type="match status" value="1"/>
</dbReference>
<sequence>MAPQEQPRFTLTRATPEDMDEVAQLEYECFPAFIRESFMGCRSEADLPRVAKRFGAEMRTNIHDLWILVRDKAPGPDGGRGKLAAASNWRVYLNDAAAQQSDDAPMPWLAERGDMEALERAQIVMDEMNTARKAANPDGFLHLHICFTSPEYRRKGAGSLMMQWGCDLADQLALPGWIEASPEGNSLYKAFGFHDVGKITGQGAMSGTFMKRDATTKLGVAKAGESQAN</sequence>
<dbReference type="CDD" id="cd04301">
    <property type="entry name" value="NAT_SF"/>
    <property type="match status" value="1"/>
</dbReference>
<dbReference type="Gene3D" id="3.40.630.30">
    <property type="match status" value="1"/>
</dbReference>
<evidence type="ECO:0000313" key="2">
    <source>
        <dbReference type="EMBL" id="KAK7942838.1"/>
    </source>
</evidence>
<dbReference type="RefSeq" id="XP_066694869.1">
    <property type="nucleotide sequence ID" value="XM_066848173.1"/>
</dbReference>
<reference evidence="2 3" key="1">
    <citation type="submission" date="2023-01" db="EMBL/GenBank/DDBJ databases">
        <title>Analysis of 21 Apiospora genomes using comparative genomics revels a genus with tremendous synthesis potential of carbohydrate active enzymes and secondary metabolites.</title>
        <authorList>
            <person name="Sorensen T."/>
        </authorList>
    </citation>
    <scope>NUCLEOTIDE SEQUENCE [LARGE SCALE GENOMIC DNA]</scope>
    <source>
        <strain evidence="2 3">CBS 24483</strain>
    </source>
</reference>
<gene>
    <name evidence="2" type="ORF">PG986_011951</name>
</gene>
<evidence type="ECO:0000313" key="3">
    <source>
        <dbReference type="Proteomes" id="UP001391051"/>
    </source>
</evidence>
<evidence type="ECO:0000259" key="1">
    <source>
        <dbReference type="PROSITE" id="PS51186"/>
    </source>
</evidence>
<protein>
    <submittedName>
        <fullName evidence="2">Gnat family protein</fullName>
    </submittedName>
</protein>
<organism evidence="2 3">
    <name type="scientific">Apiospora aurea</name>
    <dbReference type="NCBI Taxonomy" id="335848"/>
    <lineage>
        <taxon>Eukaryota</taxon>
        <taxon>Fungi</taxon>
        <taxon>Dikarya</taxon>
        <taxon>Ascomycota</taxon>
        <taxon>Pezizomycotina</taxon>
        <taxon>Sordariomycetes</taxon>
        <taxon>Xylariomycetidae</taxon>
        <taxon>Amphisphaeriales</taxon>
        <taxon>Apiosporaceae</taxon>
        <taxon>Apiospora</taxon>
    </lineage>
</organism>
<dbReference type="InterPro" id="IPR052523">
    <property type="entry name" value="Trichothecene_AcTrans"/>
</dbReference>
<dbReference type="InterPro" id="IPR016181">
    <property type="entry name" value="Acyl_CoA_acyltransferase"/>
</dbReference>
<proteinExistence type="predicted"/>
<dbReference type="PANTHER" id="PTHR42791:SF5">
    <property type="entry name" value="HYPOTHETICAL ACETYLTRANSFERASE (EUROFUNG)"/>
    <property type="match status" value="1"/>
</dbReference>
<dbReference type="Pfam" id="PF00583">
    <property type="entry name" value="Acetyltransf_1"/>
    <property type="match status" value="1"/>
</dbReference>
<dbReference type="PROSITE" id="PS51186">
    <property type="entry name" value="GNAT"/>
    <property type="match status" value="1"/>
</dbReference>
<comment type="caution">
    <text evidence="2">The sequence shown here is derived from an EMBL/GenBank/DDBJ whole genome shotgun (WGS) entry which is preliminary data.</text>
</comment>
<dbReference type="Proteomes" id="UP001391051">
    <property type="component" value="Unassembled WGS sequence"/>
</dbReference>
<name>A0ABR1PYK5_9PEZI</name>
<dbReference type="GeneID" id="92081235"/>
<accession>A0ABR1PYK5</accession>
<keyword evidence="3" id="KW-1185">Reference proteome</keyword>
<dbReference type="InterPro" id="IPR000182">
    <property type="entry name" value="GNAT_dom"/>
</dbReference>
<feature type="domain" description="N-acetyltransferase" evidence="1">
    <location>
        <begin position="67"/>
        <end position="215"/>
    </location>
</feature>